<gene>
    <name evidence="1" type="ORF">NPIL_525931</name>
</gene>
<dbReference type="EMBL" id="BMAW01121092">
    <property type="protein sequence ID" value="GFT92462.1"/>
    <property type="molecule type" value="Genomic_DNA"/>
</dbReference>
<proteinExistence type="predicted"/>
<sequence length="123" mass="13949">MTPEPNLLIYTSWKASCSVKSALRILMALLNAHFKFSFNCDGWHSVFRVMSWIAYREIYIPGFTHEFWIKLPGCRGSPSPCCNYHHHLPSKKKPAGLAAITANSSPQIWTLRVHASRGLDEGF</sequence>
<reference evidence="1" key="1">
    <citation type="submission" date="2020-08" db="EMBL/GenBank/DDBJ databases">
        <title>Multicomponent nature underlies the extraordinary mechanical properties of spider dragline silk.</title>
        <authorList>
            <person name="Kono N."/>
            <person name="Nakamura H."/>
            <person name="Mori M."/>
            <person name="Yoshida Y."/>
            <person name="Ohtoshi R."/>
            <person name="Malay A.D."/>
            <person name="Moran D.A.P."/>
            <person name="Tomita M."/>
            <person name="Numata K."/>
            <person name="Arakawa K."/>
        </authorList>
    </citation>
    <scope>NUCLEOTIDE SEQUENCE</scope>
</reference>
<protein>
    <submittedName>
        <fullName evidence="1">Uncharacterized protein</fullName>
    </submittedName>
</protein>
<dbReference type="Proteomes" id="UP000887013">
    <property type="component" value="Unassembled WGS sequence"/>
</dbReference>
<dbReference type="AlphaFoldDB" id="A0A8X6Q2B2"/>
<keyword evidence="2" id="KW-1185">Reference proteome</keyword>
<accession>A0A8X6Q2B2</accession>
<evidence type="ECO:0000313" key="1">
    <source>
        <dbReference type="EMBL" id="GFT92462.1"/>
    </source>
</evidence>
<organism evidence="1 2">
    <name type="scientific">Nephila pilipes</name>
    <name type="common">Giant wood spider</name>
    <name type="synonym">Nephila maculata</name>
    <dbReference type="NCBI Taxonomy" id="299642"/>
    <lineage>
        <taxon>Eukaryota</taxon>
        <taxon>Metazoa</taxon>
        <taxon>Ecdysozoa</taxon>
        <taxon>Arthropoda</taxon>
        <taxon>Chelicerata</taxon>
        <taxon>Arachnida</taxon>
        <taxon>Araneae</taxon>
        <taxon>Araneomorphae</taxon>
        <taxon>Entelegynae</taxon>
        <taxon>Araneoidea</taxon>
        <taxon>Nephilidae</taxon>
        <taxon>Nephila</taxon>
    </lineage>
</organism>
<comment type="caution">
    <text evidence="1">The sequence shown here is derived from an EMBL/GenBank/DDBJ whole genome shotgun (WGS) entry which is preliminary data.</text>
</comment>
<name>A0A8X6Q2B2_NEPPI</name>
<evidence type="ECO:0000313" key="2">
    <source>
        <dbReference type="Proteomes" id="UP000887013"/>
    </source>
</evidence>